<evidence type="ECO:0000313" key="3">
    <source>
        <dbReference type="Proteomes" id="UP000269945"/>
    </source>
</evidence>
<keyword evidence="3" id="KW-1185">Reference proteome</keyword>
<accession>A0A9X9LBV8</accession>
<dbReference type="EMBL" id="CYRY02000105">
    <property type="protein sequence ID" value="VCW48708.1"/>
    <property type="molecule type" value="Genomic_DNA"/>
</dbReference>
<dbReference type="Proteomes" id="UP000269945">
    <property type="component" value="Unassembled WGS sequence"/>
</dbReference>
<sequence length="94" mass="10485">MGGCGCGRGPASQFQARGLRRGQRRSPMPAGLGGRATWNQKGSSHVKSERKHLAAPSNYRSVNNQLPGSRRTVKFRIERQHHADRDVNREVMFS</sequence>
<organism evidence="2 3">
    <name type="scientific">Gulo gulo</name>
    <name type="common">Wolverine</name>
    <name type="synonym">Gluton</name>
    <dbReference type="NCBI Taxonomy" id="48420"/>
    <lineage>
        <taxon>Eukaryota</taxon>
        <taxon>Metazoa</taxon>
        <taxon>Chordata</taxon>
        <taxon>Craniata</taxon>
        <taxon>Vertebrata</taxon>
        <taxon>Euteleostomi</taxon>
        <taxon>Mammalia</taxon>
        <taxon>Eutheria</taxon>
        <taxon>Laurasiatheria</taxon>
        <taxon>Carnivora</taxon>
        <taxon>Caniformia</taxon>
        <taxon>Musteloidea</taxon>
        <taxon>Mustelidae</taxon>
        <taxon>Guloninae</taxon>
        <taxon>Gulo</taxon>
    </lineage>
</organism>
<feature type="region of interest" description="Disordered" evidence="1">
    <location>
        <begin position="1"/>
        <end position="54"/>
    </location>
</feature>
<gene>
    <name evidence="2" type="ORF">BN2614_LOCUS1</name>
</gene>
<proteinExistence type="predicted"/>
<evidence type="ECO:0000313" key="2">
    <source>
        <dbReference type="EMBL" id="VCW48708.1"/>
    </source>
</evidence>
<evidence type="ECO:0000256" key="1">
    <source>
        <dbReference type="SAM" id="MobiDB-lite"/>
    </source>
</evidence>
<dbReference type="AlphaFoldDB" id="A0A9X9LBV8"/>
<reference evidence="2 3" key="1">
    <citation type="submission" date="2018-10" db="EMBL/GenBank/DDBJ databases">
        <authorList>
            <person name="Ekblom R."/>
            <person name="Jareborg N."/>
        </authorList>
    </citation>
    <scope>NUCLEOTIDE SEQUENCE [LARGE SCALE GENOMIC DNA]</scope>
    <source>
        <tissue evidence="2">Muscle</tissue>
    </source>
</reference>
<name>A0A9X9LBV8_GULGU</name>
<protein>
    <submittedName>
        <fullName evidence="2">Uncharacterized protein</fullName>
    </submittedName>
</protein>
<comment type="caution">
    <text evidence="2">The sequence shown here is derived from an EMBL/GenBank/DDBJ whole genome shotgun (WGS) entry which is preliminary data.</text>
</comment>